<name>A0A914KWZ1_MELIC</name>
<evidence type="ECO:0000313" key="1">
    <source>
        <dbReference type="Proteomes" id="UP000887563"/>
    </source>
</evidence>
<accession>A0A914KWZ1</accession>
<reference evidence="2" key="1">
    <citation type="submission" date="2022-11" db="UniProtKB">
        <authorList>
            <consortium name="WormBaseParasite"/>
        </authorList>
    </citation>
    <scope>IDENTIFICATION</scope>
</reference>
<evidence type="ECO:0000313" key="2">
    <source>
        <dbReference type="WBParaSite" id="Minc3s00148g06060"/>
    </source>
</evidence>
<protein>
    <submittedName>
        <fullName evidence="2">Uncharacterized protein</fullName>
    </submittedName>
</protein>
<sequence>MEGLNIYFPLFIASNNNLELCSFGLIDQLILNKIGCAKLVGWGALIEFDNFAQVI</sequence>
<dbReference type="AlphaFoldDB" id="A0A914KWZ1"/>
<dbReference type="WBParaSite" id="Minc3s00148g06060">
    <property type="protein sequence ID" value="Minc3s00148g06060"/>
    <property type="gene ID" value="Minc3s00148g06060"/>
</dbReference>
<keyword evidence="1" id="KW-1185">Reference proteome</keyword>
<organism evidence="1 2">
    <name type="scientific">Meloidogyne incognita</name>
    <name type="common">Southern root-knot nematode worm</name>
    <name type="synonym">Oxyuris incognita</name>
    <dbReference type="NCBI Taxonomy" id="6306"/>
    <lineage>
        <taxon>Eukaryota</taxon>
        <taxon>Metazoa</taxon>
        <taxon>Ecdysozoa</taxon>
        <taxon>Nematoda</taxon>
        <taxon>Chromadorea</taxon>
        <taxon>Rhabditida</taxon>
        <taxon>Tylenchina</taxon>
        <taxon>Tylenchomorpha</taxon>
        <taxon>Tylenchoidea</taxon>
        <taxon>Meloidogynidae</taxon>
        <taxon>Meloidogyninae</taxon>
        <taxon>Meloidogyne</taxon>
        <taxon>Meloidogyne incognita group</taxon>
    </lineage>
</organism>
<proteinExistence type="predicted"/>
<dbReference type="Proteomes" id="UP000887563">
    <property type="component" value="Unplaced"/>
</dbReference>